<dbReference type="InterPro" id="IPR016174">
    <property type="entry name" value="Di-haem_cyt_TM"/>
</dbReference>
<keyword evidence="9" id="KW-1185">Reference proteome</keyword>
<feature type="domain" description="Cytochrome b561 bacterial/Ni-hydrogenase" evidence="7">
    <location>
        <begin position="6"/>
        <end position="187"/>
    </location>
</feature>
<dbReference type="InterPro" id="IPR011577">
    <property type="entry name" value="Cyt_b561_bac/Ni-Hgenase"/>
</dbReference>
<gene>
    <name evidence="8" type="ORF">GCM10010976_06010</name>
</gene>
<evidence type="ECO:0000313" key="9">
    <source>
        <dbReference type="Proteomes" id="UP000625976"/>
    </source>
</evidence>
<comment type="subcellular location">
    <subcellularLocation>
        <location evidence="1">Cell membrane</location>
        <topology evidence="1">Multi-pass membrane protein</topology>
    </subcellularLocation>
</comment>
<dbReference type="PANTHER" id="PTHR30485">
    <property type="entry name" value="NI/FE-HYDROGENASE 1 B-TYPE CYTOCHROME SUBUNIT"/>
    <property type="match status" value="1"/>
</dbReference>
<evidence type="ECO:0000256" key="3">
    <source>
        <dbReference type="ARBA" id="ARBA00022692"/>
    </source>
</evidence>
<evidence type="ECO:0000256" key="2">
    <source>
        <dbReference type="ARBA" id="ARBA00022475"/>
    </source>
</evidence>
<reference evidence="8" key="2">
    <citation type="submission" date="2020-09" db="EMBL/GenBank/DDBJ databases">
        <authorList>
            <person name="Sun Q."/>
            <person name="Zhou Y."/>
        </authorList>
    </citation>
    <scope>NUCLEOTIDE SEQUENCE</scope>
    <source>
        <strain evidence="8">CGMCC 1.12751</strain>
    </source>
</reference>
<keyword evidence="2" id="KW-1003">Cell membrane</keyword>
<evidence type="ECO:0000259" key="7">
    <source>
        <dbReference type="Pfam" id="PF01292"/>
    </source>
</evidence>
<sequence>MEMTKYSKIYRIVHWAIAVTFLLLLITIFLRLTWLNKFNVAAIIQNYLSNTDQSLTQDQLIALAKKIRQPMWNWHIYLGYILTGLFSLRFILPFFGKMKFQNPFVKKLSTKEKFQKWLYIIFYLCVIISLVTGLIIEFGSEEYKKPMEEIHVLGIYYLIGFIVLHFAGVLFAEFTNQKGIISRIVSGSKREN</sequence>
<feature type="transmembrane region" description="Helical" evidence="6">
    <location>
        <begin position="117"/>
        <end position="135"/>
    </location>
</feature>
<organism evidence="8 9">
    <name type="scientific">Bizionia arctica</name>
    <dbReference type="NCBI Taxonomy" id="1495645"/>
    <lineage>
        <taxon>Bacteria</taxon>
        <taxon>Pseudomonadati</taxon>
        <taxon>Bacteroidota</taxon>
        <taxon>Flavobacteriia</taxon>
        <taxon>Flavobacteriales</taxon>
        <taxon>Flavobacteriaceae</taxon>
        <taxon>Bizionia</taxon>
    </lineage>
</organism>
<feature type="transmembrane region" description="Helical" evidence="6">
    <location>
        <begin position="155"/>
        <end position="174"/>
    </location>
</feature>
<evidence type="ECO:0000256" key="4">
    <source>
        <dbReference type="ARBA" id="ARBA00022989"/>
    </source>
</evidence>
<dbReference type="AlphaFoldDB" id="A0A917GCN0"/>
<evidence type="ECO:0000313" key="8">
    <source>
        <dbReference type="EMBL" id="GGG37136.1"/>
    </source>
</evidence>
<dbReference type="EMBL" id="BMFQ01000001">
    <property type="protein sequence ID" value="GGG37136.1"/>
    <property type="molecule type" value="Genomic_DNA"/>
</dbReference>
<evidence type="ECO:0000256" key="6">
    <source>
        <dbReference type="SAM" id="Phobius"/>
    </source>
</evidence>
<dbReference type="Pfam" id="PF01292">
    <property type="entry name" value="Ni_hydr_CYTB"/>
    <property type="match status" value="1"/>
</dbReference>
<keyword evidence="5 6" id="KW-0472">Membrane</keyword>
<dbReference type="SUPFAM" id="SSF81342">
    <property type="entry name" value="Transmembrane di-heme cytochromes"/>
    <property type="match status" value="1"/>
</dbReference>
<keyword evidence="3 6" id="KW-0812">Transmembrane</keyword>
<feature type="transmembrane region" description="Helical" evidence="6">
    <location>
        <begin position="12"/>
        <end position="30"/>
    </location>
</feature>
<evidence type="ECO:0000256" key="1">
    <source>
        <dbReference type="ARBA" id="ARBA00004651"/>
    </source>
</evidence>
<dbReference type="PANTHER" id="PTHR30485:SF0">
    <property type="entry name" value="NI_FE-HYDROGENASE 1 B-TYPE CYTOCHROME SUBUNIT-RELATED"/>
    <property type="match status" value="1"/>
</dbReference>
<keyword evidence="4 6" id="KW-1133">Transmembrane helix</keyword>
<reference evidence="8" key="1">
    <citation type="journal article" date="2014" name="Int. J. Syst. Evol. Microbiol.">
        <title>Complete genome sequence of Corynebacterium casei LMG S-19264T (=DSM 44701T), isolated from a smear-ripened cheese.</title>
        <authorList>
            <consortium name="US DOE Joint Genome Institute (JGI-PGF)"/>
            <person name="Walter F."/>
            <person name="Albersmeier A."/>
            <person name="Kalinowski J."/>
            <person name="Ruckert C."/>
        </authorList>
    </citation>
    <scope>NUCLEOTIDE SEQUENCE</scope>
    <source>
        <strain evidence="8">CGMCC 1.12751</strain>
    </source>
</reference>
<dbReference type="GO" id="GO:0009055">
    <property type="term" value="F:electron transfer activity"/>
    <property type="evidence" value="ECO:0007669"/>
    <property type="project" value="InterPro"/>
</dbReference>
<dbReference type="GO" id="GO:0005886">
    <property type="term" value="C:plasma membrane"/>
    <property type="evidence" value="ECO:0007669"/>
    <property type="project" value="UniProtKB-SubCell"/>
</dbReference>
<evidence type="ECO:0000256" key="5">
    <source>
        <dbReference type="ARBA" id="ARBA00023136"/>
    </source>
</evidence>
<dbReference type="GO" id="GO:0022904">
    <property type="term" value="P:respiratory electron transport chain"/>
    <property type="evidence" value="ECO:0007669"/>
    <property type="project" value="InterPro"/>
</dbReference>
<dbReference type="Proteomes" id="UP000625976">
    <property type="component" value="Unassembled WGS sequence"/>
</dbReference>
<feature type="transmembrane region" description="Helical" evidence="6">
    <location>
        <begin position="74"/>
        <end position="96"/>
    </location>
</feature>
<protein>
    <recommendedName>
        <fullName evidence="7">Cytochrome b561 bacterial/Ni-hydrogenase domain-containing protein</fullName>
    </recommendedName>
</protein>
<comment type="caution">
    <text evidence="8">The sequence shown here is derived from an EMBL/GenBank/DDBJ whole genome shotgun (WGS) entry which is preliminary data.</text>
</comment>
<accession>A0A917GCN0</accession>
<dbReference type="InterPro" id="IPR051542">
    <property type="entry name" value="Hydrogenase_cytochrome"/>
</dbReference>
<dbReference type="RefSeq" id="WP_188461721.1">
    <property type="nucleotide sequence ID" value="NZ_BMFQ01000001.1"/>
</dbReference>
<name>A0A917GCN0_9FLAO</name>
<dbReference type="Gene3D" id="1.20.950.20">
    <property type="entry name" value="Transmembrane di-heme cytochromes, Chain C"/>
    <property type="match status" value="1"/>
</dbReference>
<proteinExistence type="predicted"/>
<dbReference type="GO" id="GO:0020037">
    <property type="term" value="F:heme binding"/>
    <property type="evidence" value="ECO:0007669"/>
    <property type="project" value="TreeGrafter"/>
</dbReference>